<feature type="transmembrane region" description="Helical" evidence="6">
    <location>
        <begin position="327"/>
        <end position="343"/>
    </location>
</feature>
<dbReference type="Gene3D" id="3.10.120.10">
    <property type="entry name" value="Cytochrome b5-like heme/steroid binding domain"/>
    <property type="match status" value="1"/>
</dbReference>
<evidence type="ECO:0000259" key="7">
    <source>
        <dbReference type="PROSITE" id="PS50255"/>
    </source>
</evidence>
<dbReference type="GO" id="GO:0046872">
    <property type="term" value="F:metal ion binding"/>
    <property type="evidence" value="ECO:0007669"/>
    <property type="project" value="UniProtKB-KW"/>
</dbReference>
<keyword evidence="4" id="KW-0408">Iron</keyword>
<dbReference type="PANTHER" id="PTHR19353:SF19">
    <property type="entry name" value="DELTA(5) FATTY ACID DESATURASE C-RELATED"/>
    <property type="match status" value="1"/>
</dbReference>
<keyword evidence="2" id="KW-0479">Metal-binding</keyword>
<evidence type="ECO:0000256" key="2">
    <source>
        <dbReference type="ARBA" id="ARBA00022723"/>
    </source>
</evidence>
<feature type="region of interest" description="Disordered" evidence="5">
    <location>
        <begin position="1"/>
        <end position="28"/>
    </location>
</feature>
<keyword evidence="1" id="KW-0349">Heme</keyword>
<reference evidence="8" key="1">
    <citation type="submission" date="2021-01" db="EMBL/GenBank/DDBJ databases">
        <authorList>
            <person name="Corre E."/>
            <person name="Pelletier E."/>
            <person name="Niang G."/>
            <person name="Scheremetjew M."/>
            <person name="Finn R."/>
            <person name="Kale V."/>
            <person name="Holt S."/>
            <person name="Cochrane G."/>
            <person name="Meng A."/>
            <person name="Brown T."/>
            <person name="Cohen L."/>
        </authorList>
    </citation>
    <scope>NUCLEOTIDE SEQUENCE</scope>
    <source>
        <strain evidence="8">Clade-A-BCC118000</strain>
    </source>
</reference>
<dbReference type="GO" id="GO:0016717">
    <property type="term" value="F:oxidoreductase activity, acting on paired donors, with oxidation of a pair of donors resulting in the reduction of molecular oxygen to two molecules of water"/>
    <property type="evidence" value="ECO:0007669"/>
    <property type="project" value="TreeGrafter"/>
</dbReference>
<dbReference type="SUPFAM" id="SSF55856">
    <property type="entry name" value="Cytochrome b5-like heme/steroid binding domain"/>
    <property type="match status" value="1"/>
</dbReference>
<dbReference type="GO" id="GO:0020037">
    <property type="term" value="F:heme binding"/>
    <property type="evidence" value="ECO:0007669"/>
    <property type="project" value="InterPro"/>
</dbReference>
<dbReference type="AlphaFoldDB" id="A0A7R9T0T2"/>
<dbReference type="Pfam" id="PF00487">
    <property type="entry name" value="FA_desaturase"/>
    <property type="match status" value="1"/>
</dbReference>
<accession>A0A7R9T0T2</accession>
<feature type="transmembrane region" description="Helical" evidence="6">
    <location>
        <begin position="355"/>
        <end position="377"/>
    </location>
</feature>
<evidence type="ECO:0000256" key="4">
    <source>
        <dbReference type="ARBA" id="ARBA00023004"/>
    </source>
</evidence>
<dbReference type="Pfam" id="PF00173">
    <property type="entry name" value="Cyt-b5"/>
    <property type="match status" value="1"/>
</dbReference>
<dbReference type="InterPro" id="IPR001199">
    <property type="entry name" value="Cyt_B5-like_heme/steroid-bd"/>
</dbReference>
<evidence type="ECO:0000256" key="3">
    <source>
        <dbReference type="ARBA" id="ARBA00023002"/>
    </source>
</evidence>
<evidence type="ECO:0000256" key="1">
    <source>
        <dbReference type="ARBA" id="ARBA00022617"/>
    </source>
</evidence>
<dbReference type="SMART" id="SM01117">
    <property type="entry name" value="Cyt-b5"/>
    <property type="match status" value="1"/>
</dbReference>
<dbReference type="PRINTS" id="PR00363">
    <property type="entry name" value="CYTOCHROMEB5"/>
</dbReference>
<dbReference type="GO" id="GO:0042759">
    <property type="term" value="P:long-chain fatty acid biosynthetic process"/>
    <property type="evidence" value="ECO:0007669"/>
    <property type="project" value="UniProtKB-ARBA"/>
</dbReference>
<evidence type="ECO:0000313" key="8">
    <source>
        <dbReference type="EMBL" id="CAD8220871.1"/>
    </source>
</evidence>
<proteinExistence type="predicted"/>
<sequence>MTTVAEIVDDDARRAGKGATTRRRRATTRVARDDAREATYTAAEVARHARADDCWVIVRGGVYDVTRFVPRHPGGNMIYVKAGGECTALFDSYHPERARATLEKYRIGALRRDAGEREDEDVVEYLKDDLREGEFYADCKAGAAKYFKDNKLDPRVHWEMYAKTLVILTGVVVGHYGSFFAPSASFAAALALAVLHGTCKAEVGVSIQHDANHGAYGNNRTWLHAMQLTLDVVGASSFMWKQQHVAGHHAYTNVEGIDPDIRCSEKDVRRVNEHQPHEPYHRVQHVYLALMYGLLSFKSCFVDDFNAFFSGRIGWVKVMKFTRGEAVAFWGSKLAWAFYYLYLPAKYSHRSIGQLLALWTVTEFVTGWLLAFMFQVAHVVGDVHFFRLNEKNQLNKGWGEAQLMTSADFAHGSKFWTHFSGGLNYQVVHHLFPGVCHVHYPALAPIIKAAADKHGLHYQIYPTFWSALRAHFSHLSRVGHEAYVPSLRTVG</sequence>
<keyword evidence="3" id="KW-0560">Oxidoreductase</keyword>
<keyword evidence="6" id="KW-1133">Transmembrane helix</keyword>
<dbReference type="InterPro" id="IPR005804">
    <property type="entry name" value="FA_desaturase_dom"/>
</dbReference>
<evidence type="ECO:0000256" key="6">
    <source>
        <dbReference type="SAM" id="Phobius"/>
    </source>
</evidence>
<dbReference type="PROSITE" id="PS00191">
    <property type="entry name" value="CYTOCHROME_B5_1"/>
    <property type="match status" value="1"/>
</dbReference>
<name>A0A7R9T0T2_9CHLO</name>
<protein>
    <recommendedName>
        <fullName evidence="7">Cytochrome b5 heme-binding domain-containing protein</fullName>
    </recommendedName>
</protein>
<dbReference type="PROSITE" id="PS50255">
    <property type="entry name" value="CYTOCHROME_B5_2"/>
    <property type="match status" value="1"/>
</dbReference>
<gene>
    <name evidence="8" type="ORF">OLUC0939_LOCUS1591</name>
</gene>
<dbReference type="GO" id="GO:0006636">
    <property type="term" value="P:unsaturated fatty acid biosynthetic process"/>
    <property type="evidence" value="ECO:0007669"/>
    <property type="project" value="UniProtKB-ARBA"/>
</dbReference>
<dbReference type="CDD" id="cd03506">
    <property type="entry name" value="Delta6-FADS-like"/>
    <property type="match status" value="1"/>
</dbReference>
<dbReference type="InterPro" id="IPR012171">
    <property type="entry name" value="Fatty_acid_desaturase"/>
</dbReference>
<keyword evidence="6" id="KW-0812">Transmembrane</keyword>
<dbReference type="InterPro" id="IPR036400">
    <property type="entry name" value="Cyt_B5-like_heme/steroid_sf"/>
</dbReference>
<dbReference type="GO" id="GO:0016020">
    <property type="term" value="C:membrane"/>
    <property type="evidence" value="ECO:0007669"/>
    <property type="project" value="TreeGrafter"/>
</dbReference>
<feature type="domain" description="Cytochrome b5 heme-binding" evidence="7">
    <location>
        <begin position="37"/>
        <end position="111"/>
    </location>
</feature>
<organism evidence="8">
    <name type="scientific">Ostreococcus sp. 'lucimarinus'</name>
    <dbReference type="NCBI Taxonomy" id="242159"/>
    <lineage>
        <taxon>Eukaryota</taxon>
        <taxon>Viridiplantae</taxon>
        <taxon>Chlorophyta</taxon>
        <taxon>Mamiellophyceae</taxon>
        <taxon>Mamiellales</taxon>
        <taxon>Bathycoccaceae</taxon>
        <taxon>Ostreococcus</taxon>
    </lineage>
</organism>
<dbReference type="FunFam" id="3.10.120.10:FF:000007">
    <property type="entry name" value="Sulfite oxidase, mitochondrial"/>
    <property type="match status" value="1"/>
</dbReference>
<dbReference type="PANTHER" id="PTHR19353">
    <property type="entry name" value="FATTY ACID DESATURASE 2"/>
    <property type="match status" value="1"/>
</dbReference>
<dbReference type="EMBL" id="HBDX01001858">
    <property type="protein sequence ID" value="CAD8220871.1"/>
    <property type="molecule type" value="Transcribed_RNA"/>
</dbReference>
<dbReference type="PIRSF" id="PIRSF015921">
    <property type="entry name" value="FA_sphinglp_des"/>
    <property type="match status" value="1"/>
</dbReference>
<keyword evidence="6" id="KW-0472">Membrane</keyword>
<evidence type="ECO:0000256" key="5">
    <source>
        <dbReference type="SAM" id="MobiDB-lite"/>
    </source>
</evidence>
<dbReference type="InterPro" id="IPR018506">
    <property type="entry name" value="Cyt_B5_heme-BS"/>
</dbReference>